<gene>
    <name evidence="2" type="ORF">HHL09_02225</name>
</gene>
<dbReference type="AlphaFoldDB" id="A0A858RC94"/>
<proteinExistence type="predicted"/>
<keyword evidence="1" id="KW-0472">Membrane</keyword>
<organism evidence="2 3">
    <name type="scientific">Luteolibacter luteus</name>
    <dbReference type="NCBI Taxonomy" id="2728835"/>
    <lineage>
        <taxon>Bacteria</taxon>
        <taxon>Pseudomonadati</taxon>
        <taxon>Verrucomicrobiota</taxon>
        <taxon>Verrucomicrobiia</taxon>
        <taxon>Verrucomicrobiales</taxon>
        <taxon>Verrucomicrobiaceae</taxon>
        <taxon>Luteolibacter</taxon>
    </lineage>
</organism>
<keyword evidence="1" id="KW-0812">Transmembrane</keyword>
<dbReference type="Proteomes" id="UP000501812">
    <property type="component" value="Chromosome"/>
</dbReference>
<accession>A0A858RC94</accession>
<dbReference type="RefSeq" id="WP_169452867.1">
    <property type="nucleotide sequence ID" value="NZ_CP051774.1"/>
</dbReference>
<keyword evidence="1" id="KW-1133">Transmembrane helix</keyword>
<name>A0A858RC94_9BACT</name>
<sequence>MFRFEQRREKLISRQHFTLRMLRCGAIAAGITMFALSIGIAGYHWIGGLGWVDSFLNACMILGGMGPVDELKDDPAKIFAGCYALFSGLVFVALAGFLVAPVFHRMLHRFHYESDDDDKDS</sequence>
<evidence type="ECO:0000313" key="2">
    <source>
        <dbReference type="EMBL" id="QJE94646.1"/>
    </source>
</evidence>
<evidence type="ECO:0000256" key="1">
    <source>
        <dbReference type="SAM" id="Phobius"/>
    </source>
</evidence>
<dbReference type="KEGG" id="luo:HHL09_02225"/>
<protein>
    <recommendedName>
        <fullName evidence="4">Two pore domain potassium channel family protein</fullName>
    </recommendedName>
</protein>
<keyword evidence="3" id="KW-1185">Reference proteome</keyword>
<evidence type="ECO:0008006" key="4">
    <source>
        <dbReference type="Google" id="ProtNLM"/>
    </source>
</evidence>
<feature type="transmembrane region" description="Helical" evidence="1">
    <location>
        <begin position="21"/>
        <end position="46"/>
    </location>
</feature>
<evidence type="ECO:0000313" key="3">
    <source>
        <dbReference type="Proteomes" id="UP000501812"/>
    </source>
</evidence>
<feature type="transmembrane region" description="Helical" evidence="1">
    <location>
        <begin position="78"/>
        <end position="103"/>
    </location>
</feature>
<reference evidence="2 3" key="1">
    <citation type="submission" date="2020-04" db="EMBL/GenBank/DDBJ databases">
        <title>Luteolibacter sp. G-1-1-1 isolated from soil.</title>
        <authorList>
            <person name="Dahal R.H."/>
        </authorList>
    </citation>
    <scope>NUCLEOTIDE SEQUENCE [LARGE SCALE GENOMIC DNA]</scope>
    <source>
        <strain evidence="2 3">G-1-1-1</strain>
    </source>
</reference>
<dbReference type="EMBL" id="CP051774">
    <property type="protein sequence ID" value="QJE94646.1"/>
    <property type="molecule type" value="Genomic_DNA"/>
</dbReference>